<organism evidence="3 4">
    <name type="scientific">Puccinia coronata f. sp. avenae</name>
    <dbReference type="NCBI Taxonomy" id="200324"/>
    <lineage>
        <taxon>Eukaryota</taxon>
        <taxon>Fungi</taxon>
        <taxon>Dikarya</taxon>
        <taxon>Basidiomycota</taxon>
        <taxon>Pucciniomycotina</taxon>
        <taxon>Pucciniomycetes</taxon>
        <taxon>Pucciniales</taxon>
        <taxon>Pucciniaceae</taxon>
        <taxon>Puccinia</taxon>
    </lineage>
</organism>
<comment type="caution">
    <text evidence="3">The sequence shown here is derived from an EMBL/GenBank/DDBJ whole genome shotgun (WGS) entry which is preliminary data.</text>
</comment>
<sequence>MSSPEHPAEDHLSSQRLSSNLSWAKADSGDLTNKPTLAAAITLVRNTQANLNQIFGPAINANLNSDDKVDHHKAEMTVVSGHFPSSWIRPRPPTPHPSNPQSPPDNPQPPPSHHASRLFSSSGHQLTCPPRSTQTSRCQNVIHPEPDSTNNSGQMRYFTLQQGYWIT</sequence>
<name>A0A2N5VXI5_9BASI</name>
<evidence type="ECO:0000313" key="2">
    <source>
        <dbReference type="EMBL" id="PLW34917.1"/>
    </source>
</evidence>
<dbReference type="Proteomes" id="UP000235392">
    <property type="component" value="Unassembled WGS sequence"/>
</dbReference>
<gene>
    <name evidence="3" type="ORF">PCANC_11652</name>
    <name evidence="2" type="ORF">PCASD_14759</name>
</gene>
<keyword evidence="4" id="KW-1185">Reference proteome</keyword>
<evidence type="ECO:0000256" key="1">
    <source>
        <dbReference type="SAM" id="MobiDB-lite"/>
    </source>
</evidence>
<feature type="compositionally biased region" description="Polar residues" evidence="1">
    <location>
        <begin position="118"/>
        <end position="139"/>
    </location>
</feature>
<dbReference type="Proteomes" id="UP000235388">
    <property type="component" value="Unassembled WGS sequence"/>
</dbReference>
<dbReference type="AlphaFoldDB" id="A0A2N5VXI5"/>
<evidence type="ECO:0000313" key="4">
    <source>
        <dbReference type="Proteomes" id="UP000235388"/>
    </source>
</evidence>
<evidence type="ECO:0000313" key="3">
    <source>
        <dbReference type="EMBL" id="PLW54701.1"/>
    </source>
</evidence>
<protein>
    <submittedName>
        <fullName evidence="3">Uncharacterized protein</fullName>
    </submittedName>
</protein>
<dbReference type="EMBL" id="PGCI01000188">
    <property type="protein sequence ID" value="PLW34917.1"/>
    <property type="molecule type" value="Genomic_DNA"/>
</dbReference>
<accession>A0A2N5VXI5</accession>
<dbReference type="EMBL" id="PGCJ01000042">
    <property type="protein sequence ID" value="PLW54701.1"/>
    <property type="molecule type" value="Genomic_DNA"/>
</dbReference>
<feature type="compositionally biased region" description="Pro residues" evidence="1">
    <location>
        <begin position="90"/>
        <end position="112"/>
    </location>
</feature>
<proteinExistence type="predicted"/>
<reference evidence="4 5" key="1">
    <citation type="submission" date="2017-11" db="EMBL/GenBank/DDBJ databases">
        <title>De novo assembly and phasing of dikaryotic genomes from two isolates of Puccinia coronata f. sp. avenae, the causal agent of oat crown rust.</title>
        <authorList>
            <person name="Miller M.E."/>
            <person name="Zhang Y."/>
            <person name="Omidvar V."/>
            <person name="Sperschneider J."/>
            <person name="Schwessinger B."/>
            <person name="Raley C."/>
            <person name="Palmer J.M."/>
            <person name="Garnica D."/>
            <person name="Upadhyaya N."/>
            <person name="Rathjen J."/>
            <person name="Taylor J.M."/>
            <person name="Park R.F."/>
            <person name="Dodds P.N."/>
            <person name="Hirsch C.D."/>
            <person name="Kianian S.F."/>
            <person name="Figueroa M."/>
        </authorList>
    </citation>
    <scope>NUCLEOTIDE SEQUENCE [LARGE SCALE GENOMIC DNA]</scope>
    <source>
        <strain evidence="3">12NC29</strain>
        <strain evidence="2">12SD80</strain>
    </source>
</reference>
<feature type="region of interest" description="Disordered" evidence="1">
    <location>
        <begin position="80"/>
        <end position="155"/>
    </location>
</feature>
<evidence type="ECO:0000313" key="5">
    <source>
        <dbReference type="Proteomes" id="UP000235392"/>
    </source>
</evidence>